<protein>
    <submittedName>
        <fullName evidence="2">3-oxoacid CoA-transferase subunit A</fullName>
    </submittedName>
</protein>
<dbReference type="Gene3D" id="3.40.1080.10">
    <property type="entry name" value="Glutaconate Coenzyme A-transferase"/>
    <property type="match status" value="1"/>
</dbReference>
<name>A0ABT4D1P1_9CLOT</name>
<dbReference type="PROSITE" id="PS51257">
    <property type="entry name" value="PROKAR_LIPOPROTEIN"/>
    <property type="match status" value="1"/>
</dbReference>
<evidence type="ECO:0000256" key="1">
    <source>
        <dbReference type="ARBA" id="ARBA00022679"/>
    </source>
</evidence>
<keyword evidence="3" id="KW-1185">Reference proteome</keyword>
<gene>
    <name evidence="2" type="ORF">OW763_12530</name>
</gene>
<dbReference type="SMART" id="SM00882">
    <property type="entry name" value="CoA_trans"/>
    <property type="match status" value="1"/>
</dbReference>
<evidence type="ECO:0000313" key="2">
    <source>
        <dbReference type="EMBL" id="MCY6485164.1"/>
    </source>
</evidence>
<dbReference type="SUPFAM" id="SSF100950">
    <property type="entry name" value="NagB/RpiA/CoA transferase-like"/>
    <property type="match status" value="1"/>
</dbReference>
<dbReference type="InterPro" id="IPR012792">
    <property type="entry name" value="3-oxoacid_CoA-transf_A"/>
</dbReference>
<dbReference type="InterPro" id="IPR004165">
    <property type="entry name" value="CoA_trans_fam_I"/>
</dbReference>
<dbReference type="Pfam" id="PF01144">
    <property type="entry name" value="CoA_trans"/>
    <property type="match status" value="1"/>
</dbReference>
<dbReference type="NCBIfam" id="TIGR02429">
    <property type="entry name" value="pcaI_scoA_fam"/>
    <property type="match status" value="1"/>
</dbReference>
<dbReference type="PANTHER" id="PTHR13707:SF60">
    <property type="entry name" value="ACETATE COA-TRANSFERASE SUBUNIT ALPHA"/>
    <property type="match status" value="1"/>
</dbReference>
<organism evidence="2 3">
    <name type="scientific">Clostridium aestuarii</name>
    <dbReference type="NCBI Taxonomy" id="338193"/>
    <lineage>
        <taxon>Bacteria</taxon>
        <taxon>Bacillati</taxon>
        <taxon>Bacillota</taxon>
        <taxon>Clostridia</taxon>
        <taxon>Eubacteriales</taxon>
        <taxon>Clostridiaceae</taxon>
        <taxon>Clostridium</taxon>
    </lineage>
</organism>
<accession>A0ABT4D1P1</accession>
<dbReference type="InterPro" id="IPR037171">
    <property type="entry name" value="NagB/RpiA_transferase-like"/>
</dbReference>
<comment type="caution">
    <text evidence="2">The sequence shown here is derived from an EMBL/GenBank/DDBJ whole genome shotgun (WGS) entry which is preliminary data.</text>
</comment>
<reference evidence="2" key="1">
    <citation type="submission" date="2022-12" db="EMBL/GenBank/DDBJ databases">
        <authorList>
            <person name="Wang J."/>
        </authorList>
    </citation>
    <scope>NUCLEOTIDE SEQUENCE</scope>
    <source>
        <strain evidence="2">HY-45-18</strain>
    </source>
</reference>
<dbReference type="Proteomes" id="UP001078443">
    <property type="component" value="Unassembled WGS sequence"/>
</dbReference>
<sequence length="235" mass="25699">MTEILKMQEAIEKYVKDNSSIMVGGFFGCNAPICALREVANQEKKDLTLIATANSFFDYDLGALFEKKLVKKAIVSHYGTNPRAVEQYKNGDVEVEYYPMGSFIEKIRCGGSGLGGVLTPTGIGTVLEKGKQKITVNGKEYLLETPIRADVAIIKGFKADKKGNIVYKGTPNANPIMAMAADITIAEVEEIVEVGELVGEEIGTPGIFVDVICLGYKDEEYKKNTIEMCKTKGIY</sequence>
<keyword evidence="1" id="KW-0808">Transferase</keyword>
<dbReference type="PANTHER" id="PTHR13707">
    <property type="entry name" value="KETOACID-COENZYME A TRANSFERASE"/>
    <property type="match status" value="1"/>
</dbReference>
<proteinExistence type="predicted"/>
<dbReference type="RefSeq" id="WP_268041480.1">
    <property type="nucleotide sequence ID" value="NZ_JAPQER010000005.1"/>
</dbReference>
<evidence type="ECO:0000313" key="3">
    <source>
        <dbReference type="Proteomes" id="UP001078443"/>
    </source>
</evidence>
<dbReference type="EMBL" id="JAPQER010000005">
    <property type="protein sequence ID" value="MCY6485164.1"/>
    <property type="molecule type" value="Genomic_DNA"/>
</dbReference>